<dbReference type="EMBL" id="CAKOFQ010006656">
    <property type="protein sequence ID" value="CAH1954980.1"/>
    <property type="molecule type" value="Genomic_DNA"/>
</dbReference>
<keyword evidence="4" id="KW-0963">Cytoplasm</keyword>
<dbReference type="Pfam" id="PF12884">
    <property type="entry name" value="TORC_N"/>
    <property type="match status" value="1"/>
</dbReference>
<dbReference type="GO" id="GO:0045944">
    <property type="term" value="P:positive regulation of transcription by RNA polymerase II"/>
    <property type="evidence" value="ECO:0007669"/>
    <property type="project" value="TreeGrafter"/>
</dbReference>
<evidence type="ECO:0000256" key="5">
    <source>
        <dbReference type="ARBA" id="ARBA00022553"/>
    </source>
</evidence>
<evidence type="ECO:0000256" key="2">
    <source>
        <dbReference type="ARBA" id="ARBA00004496"/>
    </source>
</evidence>
<dbReference type="PANTHER" id="PTHR13589:SF15">
    <property type="entry name" value="CREB-REGULATED TRANSCRIPTION COACTIVATOR, ISOFORM B"/>
    <property type="match status" value="1"/>
</dbReference>
<evidence type="ECO:0000256" key="9">
    <source>
        <dbReference type="ARBA" id="ARBA00023242"/>
    </source>
</evidence>
<feature type="compositionally biased region" description="Polar residues" evidence="10">
    <location>
        <begin position="105"/>
        <end position="115"/>
    </location>
</feature>
<dbReference type="InterPro" id="IPR024784">
    <property type="entry name" value="TORC_M"/>
</dbReference>
<feature type="region of interest" description="Disordered" evidence="10">
    <location>
        <begin position="35"/>
        <end position="161"/>
    </location>
</feature>
<dbReference type="GO" id="GO:0008140">
    <property type="term" value="F:cAMP response element binding protein binding"/>
    <property type="evidence" value="ECO:0007669"/>
    <property type="project" value="InterPro"/>
</dbReference>
<sequence>MANPRKFSEKIALHNHRQAEETAAFEQIMKEVIEVTTKEDASHGGRNLPGTSPTASGYRGEGRSRARSQGGPIRRPHDRKLDTSPYSSTSYLSPPTDTGWRRTNSDSALHQSTMQGMVDRNNDSSRGWNLPMMNGPDRNNDRRPRSSCDIPSSRVPGISIHHSAHDPSLIQIPIANTGSLPDLTNVDFSSPIHAPLDQDHSSSPYSSSPVNNSPSTLSPTSITQGVRNQGQFHFTPVSQAQPHSNHLPVPSSRYQHHPPYRKNIQMDKNMVNLVDTDFSQIQGFIYQQQCSPTSSSPTLHHQHQHQQQQSPTSTGAYRSPRPSPQNSPSPGGGRSPGPCSPGGGSASPLPTTADYHALSQQAAQFQQHFEQLSMMDNPTSPLPNYSASDQSGGIATPPTMSQAQQIHTGQTGLPSDATTLDLGSDTGYYSTSPSQLVYPVPSPGMQPNTPNTPTIILTDFSEDEALRQDSLTKQLASEFFSEETLKEGLGSLDFDEFQILANPSMNIPETVEDNFRLDHRS</sequence>
<feature type="domain" description="Transducer of regulated CREB activity N-terminal" evidence="11">
    <location>
        <begin position="3"/>
        <end position="43"/>
    </location>
</feature>
<dbReference type="GO" id="GO:0051289">
    <property type="term" value="P:protein homotetramerization"/>
    <property type="evidence" value="ECO:0007669"/>
    <property type="project" value="InterPro"/>
</dbReference>
<evidence type="ECO:0000256" key="8">
    <source>
        <dbReference type="ARBA" id="ARBA00023163"/>
    </source>
</evidence>
<dbReference type="PANTHER" id="PTHR13589">
    <property type="entry name" value="CREB-REGULATED TRANSCRIPTION COACTIVATOR"/>
    <property type="match status" value="1"/>
</dbReference>
<dbReference type="Proteomes" id="UP001152888">
    <property type="component" value="Unassembled WGS sequence"/>
</dbReference>
<keyword evidence="7" id="KW-0010">Activator</keyword>
<dbReference type="InterPro" id="IPR024786">
    <property type="entry name" value="TORC"/>
</dbReference>
<feature type="compositionally biased region" description="Gly residues" evidence="10">
    <location>
        <begin position="330"/>
        <end position="345"/>
    </location>
</feature>
<dbReference type="InterPro" id="IPR024783">
    <property type="entry name" value="TORC_N"/>
</dbReference>
<proteinExistence type="inferred from homology"/>
<organism evidence="13 14">
    <name type="scientific">Acanthoscelides obtectus</name>
    <name type="common">Bean weevil</name>
    <name type="synonym">Bruchus obtectus</name>
    <dbReference type="NCBI Taxonomy" id="200917"/>
    <lineage>
        <taxon>Eukaryota</taxon>
        <taxon>Metazoa</taxon>
        <taxon>Ecdysozoa</taxon>
        <taxon>Arthropoda</taxon>
        <taxon>Hexapoda</taxon>
        <taxon>Insecta</taxon>
        <taxon>Pterygota</taxon>
        <taxon>Neoptera</taxon>
        <taxon>Endopterygota</taxon>
        <taxon>Coleoptera</taxon>
        <taxon>Polyphaga</taxon>
        <taxon>Cucujiformia</taxon>
        <taxon>Chrysomeloidea</taxon>
        <taxon>Chrysomelidae</taxon>
        <taxon>Bruchinae</taxon>
        <taxon>Bruchini</taxon>
        <taxon>Acanthoscelides</taxon>
    </lineage>
</organism>
<keyword evidence="6" id="KW-0805">Transcription regulation</keyword>
<keyword evidence="5" id="KW-0597">Phosphoprotein</keyword>
<gene>
    <name evidence="13" type="ORF">ACAOBT_LOCUS851</name>
</gene>
<protein>
    <recommendedName>
        <fullName evidence="15">CREB-regulated transcription coactivator 1</fullName>
    </recommendedName>
</protein>
<evidence type="ECO:0000259" key="12">
    <source>
        <dbReference type="Pfam" id="PF12885"/>
    </source>
</evidence>
<dbReference type="AlphaFoldDB" id="A0A9P0JKA5"/>
<evidence type="ECO:0000256" key="4">
    <source>
        <dbReference type="ARBA" id="ARBA00022490"/>
    </source>
</evidence>
<comment type="subcellular location">
    <subcellularLocation>
        <location evidence="2">Cytoplasm</location>
    </subcellularLocation>
    <subcellularLocation>
        <location evidence="1">Nucleus</location>
    </subcellularLocation>
</comment>
<feature type="region of interest" description="Disordered" evidence="10">
    <location>
        <begin position="374"/>
        <end position="416"/>
    </location>
</feature>
<evidence type="ECO:0000256" key="3">
    <source>
        <dbReference type="ARBA" id="ARBA00007167"/>
    </source>
</evidence>
<dbReference type="Pfam" id="PF12885">
    <property type="entry name" value="TORC_M"/>
    <property type="match status" value="1"/>
</dbReference>
<evidence type="ECO:0008006" key="15">
    <source>
        <dbReference type="Google" id="ProtNLM"/>
    </source>
</evidence>
<keyword evidence="14" id="KW-1185">Reference proteome</keyword>
<comment type="caution">
    <text evidence="13">The sequence shown here is derived from an EMBL/GenBank/DDBJ whole genome shotgun (WGS) entry which is preliminary data.</text>
</comment>
<comment type="similarity">
    <text evidence="3">Belongs to the TORC family.</text>
</comment>
<keyword evidence="8" id="KW-0804">Transcription</keyword>
<evidence type="ECO:0000313" key="14">
    <source>
        <dbReference type="Proteomes" id="UP001152888"/>
    </source>
</evidence>
<feature type="compositionally biased region" description="Low complexity" evidence="10">
    <location>
        <begin position="83"/>
        <end position="98"/>
    </location>
</feature>
<dbReference type="OrthoDB" id="8947034at2759"/>
<reference evidence="13" key="1">
    <citation type="submission" date="2022-03" db="EMBL/GenBank/DDBJ databases">
        <authorList>
            <person name="Sayadi A."/>
        </authorList>
    </citation>
    <scope>NUCLEOTIDE SEQUENCE</scope>
</reference>
<keyword evidence="9" id="KW-0539">Nucleus</keyword>
<feature type="compositionally biased region" description="Low complexity" evidence="10">
    <location>
        <begin position="201"/>
        <end position="221"/>
    </location>
</feature>
<evidence type="ECO:0000313" key="13">
    <source>
        <dbReference type="EMBL" id="CAH1954980.1"/>
    </source>
</evidence>
<dbReference type="GO" id="GO:0005634">
    <property type="term" value="C:nucleus"/>
    <property type="evidence" value="ECO:0007669"/>
    <property type="project" value="UniProtKB-SubCell"/>
</dbReference>
<evidence type="ECO:0000256" key="6">
    <source>
        <dbReference type="ARBA" id="ARBA00023015"/>
    </source>
</evidence>
<accession>A0A9P0JKA5</accession>
<evidence type="ECO:0000256" key="10">
    <source>
        <dbReference type="SAM" id="MobiDB-lite"/>
    </source>
</evidence>
<evidence type="ECO:0000256" key="1">
    <source>
        <dbReference type="ARBA" id="ARBA00004123"/>
    </source>
</evidence>
<feature type="region of interest" description="Disordered" evidence="10">
    <location>
        <begin position="289"/>
        <end position="352"/>
    </location>
</feature>
<evidence type="ECO:0000259" key="11">
    <source>
        <dbReference type="Pfam" id="PF12884"/>
    </source>
</evidence>
<feature type="region of interest" description="Disordered" evidence="10">
    <location>
        <begin position="237"/>
        <end position="259"/>
    </location>
</feature>
<name>A0A9P0JKA5_ACAOB</name>
<feature type="compositionally biased region" description="Low complexity" evidence="10">
    <location>
        <begin position="291"/>
        <end position="320"/>
    </location>
</feature>
<feature type="region of interest" description="Disordered" evidence="10">
    <location>
        <begin position="191"/>
        <end position="223"/>
    </location>
</feature>
<dbReference type="GO" id="GO:0005737">
    <property type="term" value="C:cytoplasm"/>
    <property type="evidence" value="ECO:0007669"/>
    <property type="project" value="UniProtKB-SubCell"/>
</dbReference>
<feature type="domain" description="Transducer of regulated CREB activity middle" evidence="12">
    <location>
        <begin position="146"/>
        <end position="227"/>
    </location>
</feature>
<evidence type="ECO:0000256" key="7">
    <source>
        <dbReference type="ARBA" id="ARBA00023159"/>
    </source>
</evidence>